<sequence>MMAERSQLGRFKKPNTFFRANNFINTNVKDSLSDPLTSYHNGDADSEMPSVHVEVYVNLDHSYTLPLVLDNDPLAISSEIEVHTEVSKGVNIENELLFDYIPSDLVPLSHCRFIVDLGFMAEQLKHYQSCQSTLHLYNALGVKPLGFSGLMYVQCPECGGVTKIKLGKTHHSGNSKRGCGTFDINTKAATGMLHAGIGETQLNNLLSTMNVHCIDTKSLKAREHEVGQVLEKHAKESDHKYLLEEAIGCLNINTENEEGKGITVSTDTCWQKKGSGRAYNSLSGMTLIEFNPTRTKFNK</sequence>
<reference evidence="2 3" key="1">
    <citation type="submission" date="2020-06" db="EMBL/GenBank/DDBJ databases">
        <authorList>
            <person name="Li R."/>
            <person name="Bekaert M."/>
        </authorList>
    </citation>
    <scope>NUCLEOTIDE SEQUENCE [LARGE SCALE GENOMIC DNA]</scope>
    <source>
        <strain evidence="3">wild</strain>
    </source>
</reference>
<dbReference type="OrthoDB" id="7698403at2759"/>
<organism evidence="2 3">
    <name type="scientific">Mytilus coruscus</name>
    <name type="common">Sea mussel</name>
    <dbReference type="NCBI Taxonomy" id="42192"/>
    <lineage>
        <taxon>Eukaryota</taxon>
        <taxon>Metazoa</taxon>
        <taxon>Spiralia</taxon>
        <taxon>Lophotrochozoa</taxon>
        <taxon>Mollusca</taxon>
        <taxon>Bivalvia</taxon>
        <taxon>Autobranchia</taxon>
        <taxon>Pteriomorphia</taxon>
        <taxon>Mytilida</taxon>
        <taxon>Mytiloidea</taxon>
        <taxon>Mytilidae</taxon>
        <taxon>Mytilinae</taxon>
        <taxon>Mytilus</taxon>
    </lineage>
</organism>
<dbReference type="InterPro" id="IPR049012">
    <property type="entry name" value="Mutator_transp_dom"/>
</dbReference>
<dbReference type="EMBL" id="CACVKT020007797">
    <property type="protein sequence ID" value="CAC5410744.1"/>
    <property type="molecule type" value="Genomic_DNA"/>
</dbReference>
<feature type="domain" description="Mutator-like transposase" evidence="1">
    <location>
        <begin position="114"/>
        <end position="288"/>
    </location>
</feature>
<evidence type="ECO:0000313" key="2">
    <source>
        <dbReference type="EMBL" id="CAC5410744.1"/>
    </source>
</evidence>
<evidence type="ECO:0000259" key="1">
    <source>
        <dbReference type="Pfam" id="PF20700"/>
    </source>
</evidence>
<proteinExistence type="predicted"/>
<gene>
    <name evidence="2" type="ORF">MCOR_43909</name>
</gene>
<dbReference type="AlphaFoldDB" id="A0A6J8DU00"/>
<accession>A0A6J8DU00</accession>
<dbReference type="Pfam" id="PF20700">
    <property type="entry name" value="Mutator"/>
    <property type="match status" value="1"/>
</dbReference>
<name>A0A6J8DU00_MYTCO</name>
<protein>
    <recommendedName>
        <fullName evidence="1">Mutator-like transposase domain-containing protein</fullName>
    </recommendedName>
</protein>
<keyword evidence="3" id="KW-1185">Reference proteome</keyword>
<evidence type="ECO:0000313" key="3">
    <source>
        <dbReference type="Proteomes" id="UP000507470"/>
    </source>
</evidence>
<dbReference type="Proteomes" id="UP000507470">
    <property type="component" value="Unassembled WGS sequence"/>
</dbReference>